<comment type="caution">
    <text evidence="2">The sequence shown here is derived from an EMBL/GenBank/DDBJ whole genome shotgun (WGS) entry which is preliminary data.</text>
</comment>
<accession>A0ABR1FU32</accession>
<dbReference type="EMBL" id="JBBJCI010000229">
    <property type="protein sequence ID" value="KAK7238678.1"/>
    <property type="molecule type" value="Genomic_DNA"/>
</dbReference>
<feature type="region of interest" description="Disordered" evidence="1">
    <location>
        <begin position="225"/>
        <end position="245"/>
    </location>
</feature>
<proteinExistence type="predicted"/>
<dbReference type="InterPro" id="IPR036249">
    <property type="entry name" value="Thioredoxin-like_sf"/>
</dbReference>
<dbReference type="Gene3D" id="3.40.30.10">
    <property type="entry name" value="Glutaredoxin"/>
    <property type="match status" value="1"/>
</dbReference>
<protein>
    <submittedName>
        <fullName evidence="2">Phosducin</fullName>
    </submittedName>
</protein>
<evidence type="ECO:0000313" key="3">
    <source>
        <dbReference type="Proteomes" id="UP001363151"/>
    </source>
</evidence>
<feature type="compositionally biased region" description="Acidic residues" evidence="1">
    <location>
        <begin position="226"/>
        <end position="238"/>
    </location>
</feature>
<gene>
    <name evidence="2" type="ORF">SO694_00020447</name>
</gene>
<name>A0ABR1FU32_AURAN</name>
<dbReference type="SUPFAM" id="SSF52833">
    <property type="entry name" value="Thioredoxin-like"/>
    <property type="match status" value="1"/>
</dbReference>
<dbReference type="Proteomes" id="UP001363151">
    <property type="component" value="Unassembled WGS sequence"/>
</dbReference>
<keyword evidence="3" id="KW-1185">Reference proteome</keyword>
<reference evidence="2 3" key="1">
    <citation type="submission" date="2024-03" db="EMBL/GenBank/DDBJ databases">
        <title>Aureococcus anophagefferens CCMP1851 and Kratosvirus quantuckense: Draft genome of a second virus-susceptible host strain in the model system.</title>
        <authorList>
            <person name="Chase E."/>
            <person name="Truchon A.R."/>
            <person name="Schepens W."/>
            <person name="Wilhelm S.W."/>
        </authorList>
    </citation>
    <scope>NUCLEOTIDE SEQUENCE [LARGE SCALE GENOMIC DNA]</scope>
    <source>
        <strain evidence="2 3">CCMP1851</strain>
    </source>
</reference>
<organism evidence="2 3">
    <name type="scientific">Aureococcus anophagefferens</name>
    <name type="common">Harmful bloom alga</name>
    <dbReference type="NCBI Taxonomy" id="44056"/>
    <lineage>
        <taxon>Eukaryota</taxon>
        <taxon>Sar</taxon>
        <taxon>Stramenopiles</taxon>
        <taxon>Ochrophyta</taxon>
        <taxon>Pelagophyceae</taxon>
        <taxon>Pelagomonadales</taxon>
        <taxon>Pelagomonadaceae</taxon>
        <taxon>Aureococcus</taxon>
    </lineage>
</organism>
<evidence type="ECO:0000313" key="2">
    <source>
        <dbReference type="EMBL" id="KAK7238678.1"/>
    </source>
</evidence>
<dbReference type="PANTHER" id="PTHR21148">
    <property type="entry name" value="THIOREDOXIN DOMAIN-CONTAINING PROTEIN 9"/>
    <property type="match status" value="1"/>
</dbReference>
<sequence>MDLGLGENNQHAGNQAVKALGMIADVQESMLDAELQHLDNLNGKDLAKIREERMKEMKDRKAEEAEWSRNGHGHLTQLTETKEFFAACKNSKRLVCHFMRPTSHHCVALNGHMAKLAALHRETRFCSFDAEKSPYLCDKILADPEGNVLIPTVVLVVEGKVTYQIRGLAELGGEQVNCEIMAAVLQIHGLIEGEAAKHEYDDDGPKFGSMEEYRAHQIREGFFDQTLDDDDDFSDDEYTGSAMDA</sequence>
<evidence type="ECO:0000256" key="1">
    <source>
        <dbReference type="SAM" id="MobiDB-lite"/>
    </source>
</evidence>